<name>A0A1L3KLF8_9VIRU</name>
<evidence type="ECO:0000256" key="3">
    <source>
        <dbReference type="ARBA" id="ARBA00022953"/>
    </source>
</evidence>
<protein>
    <submittedName>
        <fullName evidence="5">RdRp</fullName>
    </submittedName>
</protein>
<dbReference type="InterPro" id="IPR043128">
    <property type="entry name" value="Rev_trsase/Diguanyl_cyclase"/>
</dbReference>
<dbReference type="InterPro" id="IPR043502">
    <property type="entry name" value="DNA/RNA_pol_sf"/>
</dbReference>
<feature type="domain" description="RdRp catalytic" evidence="4">
    <location>
        <begin position="186"/>
        <end position="312"/>
    </location>
</feature>
<sequence>MAWNAAVPFFPKTTWIRTTPRPWHIMSKLRAYHEKLPSSFDDARLQRAILATKRALKIPKVRPLHINDAIKQYQHPDRSPGLPYTTQGYRRKDEVDPNIIKQYIHNLKYNIYSKCKTPCNAIGKSMVGPKPKCRLVWCYPAHMTFAEGMFAMPLIRALIAKRGMYGGWIQYSKGDMRLLMSRRCRPLWLGADWDAFDSRVPAWLIRHAFNILKEYIDFDHYEEWGSPTHPETLPRLWNRIVHYFINTPYKQPDGVVSVKHQGVPSGSFFTSLIDSITQAIAVHYALDRAPRDMWVLGDDLLVSVDRSFNVEEFGDLIGKKFGFKLNLDKTEVGSHVSFLGYKMTPEGRPAARYHKLLAQLLLPSAPDQSLMDFVSRGRALQLSCFGLGCIEFTQQVQAFIDRLDIRVDYHLSKRDELRTKLENLGLGHWPPLIRVMQVV</sequence>
<dbReference type="Pfam" id="PF00680">
    <property type="entry name" value="RdRP_1"/>
    <property type="match status" value="1"/>
</dbReference>
<evidence type="ECO:0000256" key="2">
    <source>
        <dbReference type="ARBA" id="ARBA00022695"/>
    </source>
</evidence>
<keyword evidence="1" id="KW-0808">Transferase</keyword>
<evidence type="ECO:0000256" key="1">
    <source>
        <dbReference type="ARBA" id="ARBA00022679"/>
    </source>
</evidence>
<dbReference type="InterPro" id="IPR001205">
    <property type="entry name" value="RNA-dir_pol_C"/>
</dbReference>
<dbReference type="GO" id="GO:0006351">
    <property type="term" value="P:DNA-templated transcription"/>
    <property type="evidence" value="ECO:0007669"/>
    <property type="project" value="InterPro"/>
</dbReference>
<accession>A0A1L3KLF8</accession>
<evidence type="ECO:0000313" key="5">
    <source>
        <dbReference type="EMBL" id="APG78250.1"/>
    </source>
</evidence>
<keyword evidence="2" id="KW-0548">Nucleotidyltransferase</keyword>
<evidence type="ECO:0000259" key="4">
    <source>
        <dbReference type="PROSITE" id="PS50507"/>
    </source>
</evidence>
<proteinExistence type="predicted"/>
<keyword evidence="3" id="KW-0693">Viral RNA replication</keyword>
<dbReference type="SUPFAM" id="SSF56672">
    <property type="entry name" value="DNA/RNA polymerases"/>
    <property type="match status" value="1"/>
</dbReference>
<dbReference type="InterPro" id="IPR007094">
    <property type="entry name" value="RNA-dir_pol_PSvirus"/>
</dbReference>
<reference evidence="5" key="1">
    <citation type="journal article" date="2016" name="Nature">
        <title>Redefining the invertebrate RNA virosphere.</title>
        <authorList>
            <person name="Shi M."/>
            <person name="Lin X.D."/>
            <person name="Tian J.H."/>
            <person name="Chen L.J."/>
            <person name="Chen X."/>
            <person name="Li C.X."/>
            <person name="Qin X.C."/>
            <person name="Li J."/>
            <person name="Cao J.P."/>
            <person name="Eden J.S."/>
            <person name="Buchmann J."/>
            <person name="Wang W."/>
            <person name="Xu J."/>
            <person name="Holmes E.C."/>
            <person name="Zhang Y.Z."/>
        </authorList>
    </citation>
    <scope>NUCLEOTIDE SEQUENCE</scope>
    <source>
        <strain evidence="5">QTM46465</strain>
    </source>
</reference>
<dbReference type="PROSITE" id="PS50507">
    <property type="entry name" value="RDRP_SSRNA_POS"/>
    <property type="match status" value="1"/>
</dbReference>
<dbReference type="EMBL" id="KX884137">
    <property type="protein sequence ID" value="APG78250.1"/>
    <property type="molecule type" value="Genomic_RNA"/>
</dbReference>
<dbReference type="Gene3D" id="3.30.70.270">
    <property type="match status" value="1"/>
</dbReference>
<organism evidence="5">
    <name type="scientific">Hubei partiti-like virus 47</name>
    <dbReference type="NCBI Taxonomy" id="1923055"/>
    <lineage>
        <taxon>Viruses</taxon>
        <taxon>Riboviria</taxon>
    </lineage>
</organism>
<dbReference type="GO" id="GO:0003723">
    <property type="term" value="F:RNA binding"/>
    <property type="evidence" value="ECO:0007669"/>
    <property type="project" value="InterPro"/>
</dbReference>
<dbReference type="GO" id="GO:0039694">
    <property type="term" value="P:viral RNA genome replication"/>
    <property type="evidence" value="ECO:0007669"/>
    <property type="project" value="InterPro"/>
</dbReference>
<dbReference type="GO" id="GO:0003968">
    <property type="term" value="F:RNA-directed RNA polymerase activity"/>
    <property type="evidence" value="ECO:0007669"/>
    <property type="project" value="InterPro"/>
</dbReference>